<evidence type="ECO:0000259" key="2">
    <source>
        <dbReference type="Pfam" id="PF23572"/>
    </source>
</evidence>
<gene>
    <name evidence="3" type="ORF">MNR06_03505</name>
</gene>
<name>A0ABY4CBC9_9BACT</name>
<sequence>MFADSMIHSLGQRYLKTYSQYMSTGHQDLLAKQESNFHSLKRSLTGTRLYKDLRLSHIHNYEEYIQHVPVWNYDDYAPYVDMIAAGHDDILFKDEVAHFGLSSGTSGKDSKRVPYNEKMIRMFLKSQKRIASRLSELEPAINFLKVARLTFGSDPYVYSHNGFKFGYISGILSTRIPKALKKNTYPSQEVLTISNWDKKIDMLIEESLKQDIHVVSGIPTYIISIFEAILEKTGEENIAAIWPNLKVFVYAATPIKQYQERIDRLVGHELNYYGVYAATEAAVGLPYEKYQNGRQRYFLNPDLIYSFTPVEGEKVQVGLKDIKMGVSYYINIGTPNGFVHYAMKDVISFEEYNGDLVFEFVGRKSTGMNLAAEKVSDDEILDCYINAKTINNVDLRHFFLSPTLGNDGKASYLWTLFVPSNTTVNEEALAQSLDKKMMELNGDYSDCREVGVLGPAKVTVINADRLQAYFEQNRSRGQFKLKTTFETAEEYLRFLSQNIDNTQGALQ</sequence>
<proteinExistence type="predicted"/>
<feature type="domain" description="GH3 C-terminal" evidence="2">
    <location>
        <begin position="391"/>
        <end position="485"/>
    </location>
</feature>
<protein>
    <submittedName>
        <fullName evidence="3">GH3 auxin-responsive promoter family protein</fullName>
    </submittedName>
</protein>
<feature type="domain" description="GH3 middle" evidence="1">
    <location>
        <begin position="305"/>
        <end position="363"/>
    </location>
</feature>
<dbReference type="Pfam" id="PF23572">
    <property type="entry name" value="GH3_C"/>
    <property type="match status" value="1"/>
</dbReference>
<dbReference type="InterPro" id="IPR055378">
    <property type="entry name" value="GH3_C"/>
</dbReference>
<evidence type="ECO:0000313" key="3">
    <source>
        <dbReference type="EMBL" id="UOF02019.1"/>
    </source>
</evidence>
<dbReference type="Pfam" id="PF23571">
    <property type="entry name" value="GH3_M"/>
    <property type="match status" value="1"/>
</dbReference>
<dbReference type="Pfam" id="PF03321">
    <property type="entry name" value="GH3"/>
    <property type="match status" value="1"/>
</dbReference>
<keyword evidence="4" id="KW-1185">Reference proteome</keyword>
<evidence type="ECO:0000313" key="4">
    <source>
        <dbReference type="Proteomes" id="UP000830116"/>
    </source>
</evidence>
<dbReference type="Proteomes" id="UP000830116">
    <property type="component" value="Chromosome"/>
</dbReference>
<dbReference type="InterPro" id="IPR055377">
    <property type="entry name" value="GH3_M"/>
</dbReference>
<dbReference type="Gene3D" id="3.40.50.12780">
    <property type="entry name" value="N-terminal domain of ligase-like"/>
    <property type="match status" value="1"/>
</dbReference>
<dbReference type="InterPro" id="IPR042099">
    <property type="entry name" value="ANL_N_sf"/>
</dbReference>
<organism evidence="3 4">
    <name type="scientific">Bdellovibrio reynosensis</name>
    <dbReference type="NCBI Taxonomy" id="2835041"/>
    <lineage>
        <taxon>Bacteria</taxon>
        <taxon>Pseudomonadati</taxon>
        <taxon>Bdellovibrionota</taxon>
        <taxon>Bdellovibrionia</taxon>
        <taxon>Bdellovibrionales</taxon>
        <taxon>Pseudobdellovibrionaceae</taxon>
        <taxon>Bdellovibrio</taxon>
    </lineage>
</organism>
<dbReference type="RefSeq" id="WP_243538637.1">
    <property type="nucleotide sequence ID" value="NZ_CP093442.1"/>
</dbReference>
<dbReference type="PANTHER" id="PTHR31901:SF9">
    <property type="entry name" value="GH3 DOMAIN-CONTAINING PROTEIN"/>
    <property type="match status" value="1"/>
</dbReference>
<reference evidence="3" key="1">
    <citation type="submission" date="2022-03" db="EMBL/GenBank/DDBJ databases">
        <title>Genome Identification and Characterization of new species Bdellovibrio reynosense LBG001 sp. nov. from a Mexico soil sample.</title>
        <authorList>
            <person name="Camilli A."/>
            <person name="Ajao Y."/>
            <person name="Guo X."/>
        </authorList>
    </citation>
    <scope>NUCLEOTIDE SEQUENCE</scope>
    <source>
        <strain evidence="3">LBG001</strain>
    </source>
</reference>
<dbReference type="InterPro" id="IPR004993">
    <property type="entry name" value="GH3"/>
</dbReference>
<dbReference type="PANTHER" id="PTHR31901">
    <property type="entry name" value="GH3 DOMAIN-CONTAINING PROTEIN"/>
    <property type="match status" value="1"/>
</dbReference>
<accession>A0ABY4CBC9</accession>
<evidence type="ECO:0000259" key="1">
    <source>
        <dbReference type="Pfam" id="PF23571"/>
    </source>
</evidence>
<dbReference type="EMBL" id="CP093442">
    <property type="protein sequence ID" value="UOF02019.1"/>
    <property type="molecule type" value="Genomic_DNA"/>
</dbReference>